<dbReference type="PANTHER" id="PTHR30469:SF18">
    <property type="entry name" value="RESISTANCE-NODULATION-CELL DIVISION (RND) EFFLUX MEMBRANE FUSION PROTEIN-RELATED"/>
    <property type="match status" value="1"/>
</dbReference>
<sequence length="361" mass="38555">MKHSSLFLLAPLAALVLTGCTEAPAKLADKSPRPVQVIELGANSQQGIKRFSGVLEAVDSANLSFKVPGTIEQVLVSTGDTVTKGQVIARLDPHDYQVTVMELEARLEEAKAAQALAAIELKRVKQATGDNAIAAVNLDRAMSGYKRSNAMVKVVQQNLQKAKDALSYTELKAPFNGVIGKRFNEQFEQAAPGLPMFTLHQPEQLQAVIDVPESLASQISHATTATVGWYGAEQTIPARLTEASTLPDPIKQTYTLTYSLESADISMLPGKAVELNISYAQEKNSYCVPYSAVINTDDGTGVFVVKNGKAVLNPVDIQSAQRNKACLSGNLQSGDKLVIAGAHYLKPNQPVGATQVVSAVQ</sequence>
<dbReference type="Proteomes" id="UP000738517">
    <property type="component" value="Unassembled WGS sequence"/>
</dbReference>
<proteinExistence type="inferred from homology"/>
<dbReference type="InterPro" id="IPR058647">
    <property type="entry name" value="BSH_CzcB-like"/>
</dbReference>
<name>A0ABW9YRH3_9GAMM</name>
<evidence type="ECO:0000256" key="1">
    <source>
        <dbReference type="ARBA" id="ARBA00009477"/>
    </source>
</evidence>
<keyword evidence="5" id="KW-1185">Reference proteome</keyword>
<evidence type="ECO:0000313" key="4">
    <source>
        <dbReference type="EMBL" id="NBI55990.1"/>
    </source>
</evidence>
<evidence type="ECO:0000256" key="2">
    <source>
        <dbReference type="SAM" id="SignalP"/>
    </source>
</evidence>
<comment type="caution">
    <text evidence="4">The sequence shown here is derived from an EMBL/GenBank/DDBJ whole genome shotgun (WGS) entry which is preliminary data.</text>
</comment>
<dbReference type="NCBIfam" id="TIGR01730">
    <property type="entry name" value="RND_mfp"/>
    <property type="match status" value="1"/>
</dbReference>
<comment type="similarity">
    <text evidence="1">Belongs to the membrane fusion protein (MFP) (TC 8.A.1) family.</text>
</comment>
<gene>
    <name evidence="4" type="ORF">EIZ48_26125</name>
</gene>
<dbReference type="Gene3D" id="2.40.30.170">
    <property type="match status" value="1"/>
</dbReference>
<dbReference type="Gene3D" id="2.40.420.20">
    <property type="match status" value="1"/>
</dbReference>
<dbReference type="SUPFAM" id="SSF111369">
    <property type="entry name" value="HlyD-like secretion proteins"/>
    <property type="match status" value="1"/>
</dbReference>
<dbReference type="Gene3D" id="1.10.287.470">
    <property type="entry name" value="Helix hairpin bin"/>
    <property type="match status" value="1"/>
</dbReference>
<accession>A0ABW9YRH3</accession>
<dbReference type="RefSeq" id="WP_160658137.1">
    <property type="nucleotide sequence ID" value="NZ_RSEJ01000042.1"/>
</dbReference>
<dbReference type="InterPro" id="IPR006143">
    <property type="entry name" value="RND_pump_MFP"/>
</dbReference>
<keyword evidence="2" id="KW-0732">Signal</keyword>
<organism evidence="4 5">
    <name type="scientific">Photobacterium alginatilyticum</name>
    <dbReference type="NCBI Taxonomy" id="1775171"/>
    <lineage>
        <taxon>Bacteria</taxon>
        <taxon>Pseudomonadati</taxon>
        <taxon>Pseudomonadota</taxon>
        <taxon>Gammaproteobacteria</taxon>
        <taxon>Vibrionales</taxon>
        <taxon>Vibrionaceae</taxon>
        <taxon>Photobacterium</taxon>
    </lineage>
</organism>
<evidence type="ECO:0000259" key="3">
    <source>
        <dbReference type="Pfam" id="PF25973"/>
    </source>
</evidence>
<dbReference type="Pfam" id="PF25973">
    <property type="entry name" value="BSH_CzcB"/>
    <property type="match status" value="1"/>
</dbReference>
<dbReference type="Gene3D" id="2.40.50.100">
    <property type="match status" value="1"/>
</dbReference>
<protein>
    <submittedName>
        <fullName evidence="4">Efflux RND transporter periplasmic adaptor subunit</fullName>
    </submittedName>
</protein>
<reference evidence="4 5" key="1">
    <citation type="journal article" date="2017" name="Int. J. Syst. Evol. Microbiol.">
        <title>Photobacterium alginatilyticum sp. nov., a marine bacterium isolated from bottom seawater.</title>
        <authorList>
            <person name="Wang X."/>
            <person name="Wang Y."/>
            <person name="Yang X."/>
            <person name="Sun H."/>
            <person name="Li B."/>
            <person name="Zhang X.H."/>
        </authorList>
    </citation>
    <scope>NUCLEOTIDE SEQUENCE [LARGE SCALE GENOMIC DNA]</scope>
    <source>
        <strain evidence="4 5">P03D4</strain>
    </source>
</reference>
<feature type="chain" id="PRO_5047385968" evidence="2">
    <location>
        <begin position="26"/>
        <end position="361"/>
    </location>
</feature>
<feature type="domain" description="CzcB-like barrel-sandwich hybrid" evidence="3">
    <location>
        <begin position="62"/>
        <end position="181"/>
    </location>
</feature>
<feature type="signal peptide" evidence="2">
    <location>
        <begin position="1"/>
        <end position="25"/>
    </location>
</feature>
<dbReference type="EMBL" id="RSEJ01000042">
    <property type="protein sequence ID" value="NBI55990.1"/>
    <property type="molecule type" value="Genomic_DNA"/>
</dbReference>
<evidence type="ECO:0000313" key="5">
    <source>
        <dbReference type="Proteomes" id="UP000738517"/>
    </source>
</evidence>
<dbReference type="PANTHER" id="PTHR30469">
    <property type="entry name" value="MULTIDRUG RESISTANCE PROTEIN MDTA"/>
    <property type="match status" value="1"/>
</dbReference>
<dbReference type="PROSITE" id="PS51257">
    <property type="entry name" value="PROKAR_LIPOPROTEIN"/>
    <property type="match status" value="1"/>
</dbReference>